<reference evidence="1" key="1">
    <citation type="submission" date="2020-11" db="EMBL/GenBank/DDBJ databases">
        <authorList>
            <person name="Tran Van P."/>
        </authorList>
    </citation>
    <scope>NUCLEOTIDE SEQUENCE</scope>
</reference>
<dbReference type="Proteomes" id="UP000728032">
    <property type="component" value="Unassembled WGS sequence"/>
</dbReference>
<organism evidence="1">
    <name type="scientific">Oppiella nova</name>
    <dbReference type="NCBI Taxonomy" id="334625"/>
    <lineage>
        <taxon>Eukaryota</taxon>
        <taxon>Metazoa</taxon>
        <taxon>Ecdysozoa</taxon>
        <taxon>Arthropoda</taxon>
        <taxon>Chelicerata</taxon>
        <taxon>Arachnida</taxon>
        <taxon>Acari</taxon>
        <taxon>Acariformes</taxon>
        <taxon>Sarcoptiformes</taxon>
        <taxon>Oribatida</taxon>
        <taxon>Brachypylina</taxon>
        <taxon>Oppioidea</taxon>
        <taxon>Oppiidae</taxon>
        <taxon>Oppiella</taxon>
    </lineage>
</organism>
<name>A0A7R9MKA1_9ACAR</name>
<dbReference type="AlphaFoldDB" id="A0A7R9MKA1"/>
<dbReference type="EMBL" id="OC939083">
    <property type="protein sequence ID" value="CAD7661582.1"/>
    <property type="molecule type" value="Genomic_DNA"/>
</dbReference>
<accession>A0A7R9MKA1</accession>
<keyword evidence="2" id="KW-1185">Reference proteome</keyword>
<protein>
    <submittedName>
        <fullName evidence="1">Uncharacterized protein</fullName>
    </submittedName>
</protein>
<sequence>MSLMDVMPDIRVLGDTLWRNGKESSPQIVLTTFIINRVGRYFAAITCDSTSNMPK</sequence>
<dbReference type="EMBL" id="CAJPVJ010024258">
    <property type="protein sequence ID" value="CAG2178718.1"/>
    <property type="molecule type" value="Genomic_DNA"/>
</dbReference>
<gene>
    <name evidence="1" type="ORF">ONB1V03_LOCUS18143</name>
</gene>
<evidence type="ECO:0000313" key="1">
    <source>
        <dbReference type="EMBL" id="CAD7661582.1"/>
    </source>
</evidence>
<proteinExistence type="predicted"/>
<evidence type="ECO:0000313" key="2">
    <source>
        <dbReference type="Proteomes" id="UP000728032"/>
    </source>
</evidence>